<evidence type="ECO:0000313" key="1">
    <source>
        <dbReference type="EMBL" id="MCJ8744018.1"/>
    </source>
</evidence>
<comment type="caution">
    <text evidence="1">The sequence shown here is derived from an EMBL/GenBank/DDBJ whole genome shotgun (WGS) entry which is preliminary data.</text>
</comment>
<accession>A0ACC5Z8B4</accession>
<evidence type="ECO:0000313" key="2">
    <source>
        <dbReference type="Proteomes" id="UP000830395"/>
    </source>
</evidence>
<protein>
    <submittedName>
        <fullName evidence="1">Uncharacterized protein</fullName>
    </submittedName>
</protein>
<dbReference type="Proteomes" id="UP000830395">
    <property type="component" value="Chromosome 19"/>
</dbReference>
<feature type="non-terminal residue" evidence="1">
    <location>
        <position position="1"/>
    </location>
</feature>
<organism evidence="1 2">
    <name type="scientific">Pangasius djambal</name>
    <dbReference type="NCBI Taxonomy" id="1691987"/>
    <lineage>
        <taxon>Eukaryota</taxon>
        <taxon>Metazoa</taxon>
        <taxon>Chordata</taxon>
        <taxon>Craniata</taxon>
        <taxon>Vertebrata</taxon>
        <taxon>Euteleostomi</taxon>
        <taxon>Actinopterygii</taxon>
        <taxon>Neopterygii</taxon>
        <taxon>Teleostei</taxon>
        <taxon>Ostariophysi</taxon>
        <taxon>Siluriformes</taxon>
        <taxon>Pangasiidae</taxon>
        <taxon>Pangasius</taxon>
    </lineage>
</organism>
<sequence length="95" mass="11062">LREYFLLDWIISCVLQDLNLPVTQSFTGQIYQLTETLMCVCVCVCVCILYIQCYSVQSFILTNHYELIISLLIYSVTLIFLTLSLCNLYERFGLL</sequence>
<proteinExistence type="predicted"/>
<keyword evidence="2" id="KW-1185">Reference proteome</keyword>
<reference evidence="1" key="1">
    <citation type="submission" date="2020-02" db="EMBL/GenBank/DDBJ databases">
        <title>Genome sequencing of the panga catfish, Pangasius djambal.</title>
        <authorList>
            <person name="Wen M."/>
            <person name="Zahm M."/>
            <person name="Roques C."/>
            <person name="Cabau C."/>
            <person name="Klopp C."/>
            <person name="Donnadieu C."/>
            <person name="Jouanno E."/>
            <person name="Avarre J.-C."/>
            <person name="Campet M."/>
            <person name="Ha T."/>
            <person name="Dugue R."/>
            <person name="Lampietro C."/>
            <person name="Louis A."/>
            <person name="Herpin A."/>
            <person name="Echchiki A."/>
            <person name="Berthelot C."/>
            <person name="Parey E."/>
            <person name="Roest-Crollius H."/>
            <person name="Braasch I."/>
            <person name="Postlethwait J.H."/>
            <person name="Bobe J."/>
            <person name="Montfort J."/>
            <person name="Bouchez O."/>
            <person name="Begum T."/>
            <person name="Schartl M."/>
            <person name="Gustiano R."/>
            <person name="Guiguen Y."/>
        </authorList>
    </citation>
    <scope>NUCLEOTIDE SEQUENCE</scope>
    <source>
        <strain evidence="1">Pdj_M5554</strain>
    </source>
</reference>
<dbReference type="EMBL" id="CM040993">
    <property type="protein sequence ID" value="MCJ8744018.1"/>
    <property type="molecule type" value="Genomic_DNA"/>
</dbReference>
<name>A0ACC5Z8B4_9TELE</name>
<gene>
    <name evidence="1" type="ORF">PDJAM_G00101400</name>
</gene>